<name>A0ABQ4B093_9ACTN</name>
<feature type="domain" description="Carboxymuconolactone decarboxylase-like" evidence="2">
    <location>
        <begin position="73"/>
        <end position="138"/>
    </location>
</feature>
<gene>
    <name evidence="3" type="ORF">Apa02nite_000340</name>
</gene>
<dbReference type="Gene3D" id="1.20.1290.10">
    <property type="entry name" value="AhpD-like"/>
    <property type="match status" value="1"/>
</dbReference>
<organism evidence="3 4">
    <name type="scientific">Actinoplanes palleronii</name>
    <dbReference type="NCBI Taxonomy" id="113570"/>
    <lineage>
        <taxon>Bacteria</taxon>
        <taxon>Bacillati</taxon>
        <taxon>Actinomycetota</taxon>
        <taxon>Actinomycetes</taxon>
        <taxon>Micromonosporales</taxon>
        <taxon>Micromonosporaceae</taxon>
        <taxon>Actinoplanes</taxon>
    </lineage>
</organism>
<proteinExistence type="predicted"/>
<comment type="caution">
    <text evidence="3">The sequence shown here is derived from an EMBL/GenBank/DDBJ whole genome shotgun (WGS) entry which is preliminary data.</text>
</comment>
<dbReference type="SUPFAM" id="SSF69118">
    <property type="entry name" value="AhpD-like"/>
    <property type="match status" value="1"/>
</dbReference>
<sequence length="218" mass="22973">MSAREPAGEREPAGGSGSESRLAKLLPGELTAEQRAVYDAIAGGPRAAGSAFPLVDAEGGLEGPFNAMLLQPGVGGALQELGSAVRYRTGLTTRAREIAILTVARVWRSDFERYAHEAVARAAGFSEAELSALRTGDVAAFPDPDDRLILDVCTALAERRDLTDEEFTAARDGLGLPALFELTTLAGYYATLALQLRVFRVAAPESLDSAAATTEDFS</sequence>
<dbReference type="InterPro" id="IPR029032">
    <property type="entry name" value="AhpD-like"/>
</dbReference>
<reference evidence="3 4" key="1">
    <citation type="submission" date="2021-01" db="EMBL/GenBank/DDBJ databases">
        <title>Whole genome shotgun sequence of Actinoplanes palleronii NBRC 14916.</title>
        <authorList>
            <person name="Komaki H."/>
            <person name="Tamura T."/>
        </authorList>
    </citation>
    <scope>NUCLEOTIDE SEQUENCE [LARGE SCALE GENOMIC DNA]</scope>
    <source>
        <strain evidence="3 4">NBRC 14916</strain>
    </source>
</reference>
<evidence type="ECO:0000313" key="3">
    <source>
        <dbReference type="EMBL" id="GIE63926.1"/>
    </source>
</evidence>
<dbReference type="EMBL" id="BOMS01000001">
    <property type="protein sequence ID" value="GIE63926.1"/>
    <property type="molecule type" value="Genomic_DNA"/>
</dbReference>
<keyword evidence="4" id="KW-1185">Reference proteome</keyword>
<protein>
    <submittedName>
        <fullName evidence="3">4-carboxymuconolactone decarboxylase</fullName>
    </submittedName>
</protein>
<dbReference type="Proteomes" id="UP000624709">
    <property type="component" value="Unassembled WGS sequence"/>
</dbReference>
<evidence type="ECO:0000313" key="4">
    <source>
        <dbReference type="Proteomes" id="UP000624709"/>
    </source>
</evidence>
<dbReference type="Pfam" id="PF02627">
    <property type="entry name" value="CMD"/>
    <property type="match status" value="1"/>
</dbReference>
<evidence type="ECO:0000256" key="1">
    <source>
        <dbReference type="SAM" id="MobiDB-lite"/>
    </source>
</evidence>
<dbReference type="PANTHER" id="PTHR34846:SF11">
    <property type="entry name" value="4-CARBOXYMUCONOLACTONE DECARBOXYLASE FAMILY PROTEIN (AFU_ORTHOLOGUE AFUA_6G11590)"/>
    <property type="match status" value="1"/>
</dbReference>
<dbReference type="InterPro" id="IPR003779">
    <property type="entry name" value="CMD-like"/>
</dbReference>
<dbReference type="PANTHER" id="PTHR34846">
    <property type="entry name" value="4-CARBOXYMUCONOLACTONE DECARBOXYLASE FAMILY PROTEIN (AFU_ORTHOLOGUE AFUA_6G11590)"/>
    <property type="match status" value="1"/>
</dbReference>
<dbReference type="RefSeq" id="WP_239164002.1">
    <property type="nucleotide sequence ID" value="NZ_BAAATY010000009.1"/>
</dbReference>
<evidence type="ECO:0000259" key="2">
    <source>
        <dbReference type="Pfam" id="PF02627"/>
    </source>
</evidence>
<accession>A0ABQ4B093</accession>
<feature type="region of interest" description="Disordered" evidence="1">
    <location>
        <begin position="1"/>
        <end position="25"/>
    </location>
</feature>
<feature type="compositionally biased region" description="Basic and acidic residues" evidence="1">
    <location>
        <begin position="1"/>
        <end position="12"/>
    </location>
</feature>